<keyword evidence="9 13" id="KW-1133">Transmembrane helix</keyword>
<comment type="subcellular location">
    <subcellularLocation>
        <location evidence="1">Cell membrane</location>
        <topology evidence="1">Single-pass membrane protein</topology>
    </subcellularLocation>
</comment>
<dbReference type="Pfam" id="PF00069">
    <property type="entry name" value="Pkinase"/>
    <property type="match status" value="1"/>
</dbReference>
<feature type="binding site" evidence="12">
    <location>
        <position position="334"/>
    </location>
    <ligand>
        <name>ATP</name>
        <dbReference type="ChEBI" id="CHEBI:30616"/>
    </ligand>
</feature>
<evidence type="ECO:0000256" key="12">
    <source>
        <dbReference type="PROSITE-ProRule" id="PRU10141"/>
    </source>
</evidence>
<dbReference type="InterPro" id="IPR018392">
    <property type="entry name" value="LysM"/>
</dbReference>
<evidence type="ECO:0000256" key="10">
    <source>
        <dbReference type="ARBA" id="ARBA00023136"/>
    </source>
</evidence>
<dbReference type="InterPro" id="IPR017441">
    <property type="entry name" value="Protein_kinase_ATP_BS"/>
</dbReference>
<dbReference type="InterPro" id="IPR008271">
    <property type="entry name" value="Ser/Thr_kinase_AS"/>
</dbReference>
<evidence type="ECO:0000256" key="7">
    <source>
        <dbReference type="ARBA" id="ARBA00022777"/>
    </source>
</evidence>
<dbReference type="Pfam" id="PF01476">
    <property type="entry name" value="LysM"/>
    <property type="match status" value="1"/>
</dbReference>
<dbReference type="Gene3D" id="1.10.510.10">
    <property type="entry name" value="Transferase(Phosphotransferase) domain 1"/>
    <property type="match status" value="1"/>
</dbReference>
<dbReference type="PROSITE" id="PS00108">
    <property type="entry name" value="PROTEIN_KINASE_ST"/>
    <property type="match status" value="1"/>
</dbReference>
<keyword evidence="5" id="KW-0732">Signal</keyword>
<dbReference type="PANTHER" id="PTHR46204:SF29">
    <property type="entry name" value="CONCANAVALIN A-LIKE LECTIN_GLUCANASE DOMAIN-CONTAINING PROTEIN-RELATED"/>
    <property type="match status" value="1"/>
</dbReference>
<feature type="transmembrane region" description="Helical" evidence="13">
    <location>
        <begin position="219"/>
        <end position="243"/>
    </location>
</feature>
<evidence type="ECO:0008006" key="18">
    <source>
        <dbReference type="Google" id="ProtNLM"/>
    </source>
</evidence>
<evidence type="ECO:0000256" key="8">
    <source>
        <dbReference type="ARBA" id="ARBA00022840"/>
    </source>
</evidence>
<evidence type="ECO:0000256" key="3">
    <source>
        <dbReference type="ARBA" id="ARBA00022679"/>
    </source>
</evidence>
<evidence type="ECO:0000259" key="15">
    <source>
        <dbReference type="PROSITE" id="PS51782"/>
    </source>
</evidence>
<dbReference type="CDD" id="cd00118">
    <property type="entry name" value="LysM"/>
    <property type="match status" value="1"/>
</dbReference>
<dbReference type="AlphaFoldDB" id="A0AA35Z0T4"/>
<evidence type="ECO:0000256" key="5">
    <source>
        <dbReference type="ARBA" id="ARBA00022729"/>
    </source>
</evidence>
<gene>
    <name evidence="16" type="ORF">LSALG_LOCUS23408</name>
</gene>
<dbReference type="InterPro" id="IPR044812">
    <property type="entry name" value="CERK1/LYK3-like"/>
</dbReference>
<dbReference type="GO" id="GO:0045087">
    <property type="term" value="P:innate immune response"/>
    <property type="evidence" value="ECO:0007669"/>
    <property type="project" value="InterPro"/>
</dbReference>
<dbReference type="SUPFAM" id="SSF56112">
    <property type="entry name" value="Protein kinase-like (PK-like)"/>
    <property type="match status" value="1"/>
</dbReference>
<dbReference type="InterPro" id="IPR000719">
    <property type="entry name" value="Prot_kinase_dom"/>
</dbReference>
<dbReference type="SMART" id="SM00220">
    <property type="entry name" value="S_TKc"/>
    <property type="match status" value="1"/>
</dbReference>
<evidence type="ECO:0000256" key="2">
    <source>
        <dbReference type="ARBA" id="ARBA00022475"/>
    </source>
</evidence>
<keyword evidence="8 12" id="KW-0067">ATP-binding</keyword>
<dbReference type="FunFam" id="1.10.510.10:FF:000468">
    <property type="entry name" value="PTI1-like tyrosine-protein kinase 3"/>
    <property type="match status" value="1"/>
</dbReference>
<dbReference type="InterPro" id="IPR036779">
    <property type="entry name" value="LysM_dom_sf"/>
</dbReference>
<evidence type="ECO:0000256" key="6">
    <source>
        <dbReference type="ARBA" id="ARBA00022741"/>
    </source>
</evidence>
<dbReference type="GO" id="GO:0005524">
    <property type="term" value="F:ATP binding"/>
    <property type="evidence" value="ECO:0007669"/>
    <property type="project" value="UniProtKB-UniRule"/>
</dbReference>
<evidence type="ECO:0000259" key="14">
    <source>
        <dbReference type="PROSITE" id="PS50011"/>
    </source>
</evidence>
<dbReference type="PROSITE" id="PS51782">
    <property type="entry name" value="LYSM"/>
    <property type="match status" value="1"/>
</dbReference>
<dbReference type="Proteomes" id="UP001177003">
    <property type="component" value="Chromosome 5"/>
</dbReference>
<keyword evidence="4 13" id="KW-0812">Transmembrane</keyword>
<evidence type="ECO:0000256" key="1">
    <source>
        <dbReference type="ARBA" id="ARBA00004162"/>
    </source>
</evidence>
<keyword evidence="7" id="KW-0418">Kinase</keyword>
<dbReference type="SUPFAM" id="SSF54106">
    <property type="entry name" value="LysM domain"/>
    <property type="match status" value="1"/>
</dbReference>
<dbReference type="GO" id="GO:0005886">
    <property type="term" value="C:plasma membrane"/>
    <property type="evidence" value="ECO:0007669"/>
    <property type="project" value="UniProtKB-SubCell"/>
</dbReference>
<keyword evidence="2" id="KW-1003">Cell membrane</keyword>
<reference evidence="16" key="1">
    <citation type="submission" date="2023-04" db="EMBL/GenBank/DDBJ databases">
        <authorList>
            <person name="Vijverberg K."/>
            <person name="Xiong W."/>
            <person name="Schranz E."/>
        </authorList>
    </citation>
    <scope>NUCLEOTIDE SEQUENCE</scope>
</reference>
<proteinExistence type="predicted"/>
<protein>
    <recommendedName>
        <fullName evidence="18">Protein kinase domain-containing protein</fullName>
    </recommendedName>
</protein>
<organism evidence="16 17">
    <name type="scientific">Lactuca saligna</name>
    <name type="common">Willowleaf lettuce</name>
    <dbReference type="NCBI Taxonomy" id="75948"/>
    <lineage>
        <taxon>Eukaryota</taxon>
        <taxon>Viridiplantae</taxon>
        <taxon>Streptophyta</taxon>
        <taxon>Embryophyta</taxon>
        <taxon>Tracheophyta</taxon>
        <taxon>Spermatophyta</taxon>
        <taxon>Magnoliopsida</taxon>
        <taxon>eudicotyledons</taxon>
        <taxon>Gunneridae</taxon>
        <taxon>Pentapetalae</taxon>
        <taxon>asterids</taxon>
        <taxon>campanulids</taxon>
        <taxon>Asterales</taxon>
        <taxon>Asteraceae</taxon>
        <taxon>Cichorioideae</taxon>
        <taxon>Cichorieae</taxon>
        <taxon>Lactucinae</taxon>
        <taxon>Lactuca</taxon>
    </lineage>
</organism>
<dbReference type="EMBL" id="OX465081">
    <property type="protein sequence ID" value="CAI9283838.1"/>
    <property type="molecule type" value="Genomic_DNA"/>
</dbReference>
<feature type="transmembrane region" description="Helical" evidence="13">
    <location>
        <begin position="6"/>
        <end position="27"/>
    </location>
</feature>
<feature type="domain" description="LysM" evidence="15">
    <location>
        <begin position="156"/>
        <end position="202"/>
    </location>
</feature>
<dbReference type="Gene3D" id="3.30.200.20">
    <property type="entry name" value="Phosphorylase Kinase, domain 1"/>
    <property type="match status" value="1"/>
</dbReference>
<evidence type="ECO:0000313" key="17">
    <source>
        <dbReference type="Proteomes" id="UP001177003"/>
    </source>
</evidence>
<keyword evidence="11" id="KW-1015">Disulfide bond</keyword>
<keyword evidence="17" id="KW-1185">Reference proteome</keyword>
<dbReference type="PROSITE" id="PS00107">
    <property type="entry name" value="PROTEIN_KINASE_ATP"/>
    <property type="match status" value="1"/>
</dbReference>
<keyword evidence="10 13" id="KW-0472">Membrane</keyword>
<dbReference type="PANTHER" id="PTHR46204">
    <property type="entry name" value="CHITIN ELICITOR RECEPTOR KINASE 1-RELATED"/>
    <property type="match status" value="1"/>
</dbReference>
<evidence type="ECO:0000256" key="11">
    <source>
        <dbReference type="ARBA" id="ARBA00023157"/>
    </source>
</evidence>
<feature type="domain" description="Protein kinase" evidence="14">
    <location>
        <begin position="306"/>
        <end position="589"/>
    </location>
</feature>
<evidence type="ECO:0000313" key="16">
    <source>
        <dbReference type="EMBL" id="CAI9283838.1"/>
    </source>
</evidence>
<sequence length="612" mass="68916">MASSSHFLYVSLFIVSFTQVLPLNVVIKSTFMYPLTCSNYTRTCNSYLYHISKGQNLKQISTLYSVNTSKITPINHNSNIDYLVSVQCSCKKDNSSSDGYYLYDTVYKQKPARESVEYISNEYYSGQVWNVSGENEELNVRLVCGCLENESNKEVVTYTVQSGDTMLAISKLLSAKEVEVEDMNRVLTKDPNSIDIGWVLFVPQEKNKIRDSKSRKMKAWMIIVFIVLALVLVLVVLSLLFLFKKRQDHGIKKDEPKSMRTNLNAEKKSLEDHFLNIDMEEATTSIESEKPVIISLEEIEEATNNFDEARKIGEGGFGKVYFGIIRGREAAIKKMRSSKSKEFFAELKVLCRIHHNNVVQLLGYASGDSHLYLVYEYVQNGTLSEHLQDPLLKVTGHQPLSWTARANIALDAARGIEYIHDHTKARYVHRDIKTSNILLDMGLKAKVADFGLTKFVERANEEDFIATRVVGTPGYLAPESICEMQTTSKTDVFAFGVVLAELITGQQALARDKHDPKKLKTLVAVFRAIFQDQDSVAALEAQIDTNLKGSYPIEEANKMAETAMLCLSEDPCNRPEMRNVVTMLSQIVMSSIEWEASLGGTSQVFSGLFNGR</sequence>
<dbReference type="GO" id="GO:0019199">
    <property type="term" value="F:transmembrane receptor protein kinase activity"/>
    <property type="evidence" value="ECO:0007669"/>
    <property type="project" value="InterPro"/>
</dbReference>
<keyword evidence="3" id="KW-0808">Transferase</keyword>
<dbReference type="InterPro" id="IPR011009">
    <property type="entry name" value="Kinase-like_dom_sf"/>
</dbReference>
<accession>A0AA35Z0T4</accession>
<dbReference type="Gene3D" id="3.10.350.10">
    <property type="entry name" value="LysM domain"/>
    <property type="match status" value="1"/>
</dbReference>
<dbReference type="PROSITE" id="PS50011">
    <property type="entry name" value="PROTEIN_KINASE_DOM"/>
    <property type="match status" value="1"/>
</dbReference>
<evidence type="ECO:0000256" key="4">
    <source>
        <dbReference type="ARBA" id="ARBA00022692"/>
    </source>
</evidence>
<evidence type="ECO:0000256" key="13">
    <source>
        <dbReference type="SAM" id="Phobius"/>
    </source>
</evidence>
<name>A0AA35Z0T4_LACSI</name>
<keyword evidence="6 12" id="KW-0547">Nucleotide-binding</keyword>
<evidence type="ECO:0000256" key="9">
    <source>
        <dbReference type="ARBA" id="ARBA00022989"/>
    </source>
</evidence>